<name>A0A7D5GK87_9EURY</name>
<dbReference type="KEGG" id="haly:HYG82_06120"/>
<dbReference type="AlphaFoldDB" id="A0A7D5GK87"/>
<evidence type="ECO:0000313" key="1">
    <source>
        <dbReference type="EMBL" id="QLG48452.1"/>
    </source>
</evidence>
<accession>A0A7D5GK87</accession>
<reference evidence="1 2" key="1">
    <citation type="submission" date="2020-07" db="EMBL/GenBank/DDBJ databases">
        <authorList>
            <person name="Cui H."/>
        </authorList>
    </citation>
    <scope>NUCLEOTIDE SEQUENCE [LARGE SCALE GENOMIC DNA]</scope>
    <source>
        <strain evidence="1 2">YPL8</strain>
    </source>
</reference>
<dbReference type="GeneID" id="56032849"/>
<protein>
    <submittedName>
        <fullName evidence="1">Uncharacterized protein</fullName>
    </submittedName>
</protein>
<gene>
    <name evidence="1" type="ORF">HYG82_06120</name>
</gene>
<dbReference type="EMBL" id="CP058601">
    <property type="protein sequence ID" value="QLG48452.1"/>
    <property type="molecule type" value="Genomic_DNA"/>
</dbReference>
<dbReference type="Proteomes" id="UP000509241">
    <property type="component" value="Chromosome"/>
</dbReference>
<sequence>MPAVIAKECAWVAISVHGLERVAAAYELERRTTTKGDRNEHCCVTARTERDCVTVSAGERKSITSDTWRRVSKQIQKAQ</sequence>
<dbReference type="RefSeq" id="WP_179260191.1">
    <property type="nucleotide sequence ID" value="NZ_CP058601.1"/>
</dbReference>
<organism evidence="1 2">
    <name type="scientific">Natrinema halophilum</name>
    <dbReference type="NCBI Taxonomy" id="1699371"/>
    <lineage>
        <taxon>Archaea</taxon>
        <taxon>Methanobacteriati</taxon>
        <taxon>Methanobacteriota</taxon>
        <taxon>Stenosarchaea group</taxon>
        <taxon>Halobacteria</taxon>
        <taxon>Halobacteriales</taxon>
        <taxon>Natrialbaceae</taxon>
        <taxon>Natrinema</taxon>
    </lineage>
</organism>
<evidence type="ECO:0000313" key="2">
    <source>
        <dbReference type="Proteomes" id="UP000509241"/>
    </source>
</evidence>
<keyword evidence="2" id="KW-1185">Reference proteome</keyword>
<proteinExistence type="predicted"/>